<evidence type="ECO:0000313" key="8">
    <source>
        <dbReference type="Proteomes" id="UP000078561"/>
    </source>
</evidence>
<feature type="compositionally biased region" description="Polar residues" evidence="6">
    <location>
        <begin position="331"/>
        <end position="347"/>
    </location>
</feature>
<keyword evidence="5" id="KW-0539">Nucleus</keyword>
<gene>
    <name evidence="7" type="primary">ABSGL_07604.1 scaffold 8901</name>
</gene>
<evidence type="ECO:0000313" key="7">
    <source>
        <dbReference type="EMBL" id="SAM01854.1"/>
    </source>
</evidence>
<proteinExistence type="inferred from homology"/>
<accession>A0A163JQF6</accession>
<evidence type="ECO:0000256" key="6">
    <source>
        <dbReference type="SAM" id="MobiDB-lite"/>
    </source>
</evidence>
<evidence type="ECO:0000256" key="5">
    <source>
        <dbReference type="ARBA" id="ARBA00023242"/>
    </source>
</evidence>
<evidence type="ECO:0000256" key="3">
    <source>
        <dbReference type="ARBA" id="ARBA00023015"/>
    </source>
</evidence>
<feature type="compositionally biased region" description="Acidic residues" evidence="6">
    <location>
        <begin position="437"/>
        <end position="448"/>
    </location>
</feature>
<sequence>MDADINRQYSLPIPVSTSTAAHYRQFRTAASTTASSIASVQLGAIPESQDLLTIKTDLEGLLPHSEARMLHLKKDYSHLEKNIKIKDSEASDGPKKITSGKNMSAIPEKMRIKQESSGSDDTQDLLQLSDRQAALETLKRRRRREDTDTSDHGVKLAGRRSESPHPLGKVKKLDNATPTSRSMSPPLKGTSKHTPKQNETFKKKKLALSTSRESPSPSSSSPSNATARAHQSSNNGHGHDNSVGSPNNSKTKASSVVKNGNKDLDFVRVKAKDQVPIATFWSYLEPYFRPLTEEDRDFLLQKNNDPTPYLIPPLGQHYLEAWAEEDRGLPSSRSQSPVLAPSSSGGTSLRYDSHDGSNDGRLGLSSLSSNGHLGSHYHDRLKYFSPNETLTDDYLLTEDLTCGTLTERLISSLVTEDVGVDSADLESYVASSHDGSDDGGADDDDDDFSNVSEGRTIVELSTRPPDEVVDFEERLKRELRYAGLFGDDEVDWNAKEDDEICAELRKLSRELKEQVAINEFRKKRLLEVTDRQLQYEQYRHVLDNLDSQVEQCYLKRFRTQKSKKRKAQSTPKSMLSENAVLAMDKRKTWIDALGGVFKDKNMVLPQHSIYDNEPDSSVTADE</sequence>
<dbReference type="PANTHER" id="PTHR13556">
    <property type="entry name" value="TRANSCRIPTIONAL ADAPTER 3-RELATED"/>
    <property type="match status" value="1"/>
</dbReference>
<name>A0A163JQF6_ABSGL</name>
<keyword evidence="8" id="KW-1185">Reference proteome</keyword>
<protein>
    <submittedName>
        <fullName evidence="7">Uncharacterized protein</fullName>
    </submittedName>
</protein>
<comment type="similarity">
    <text evidence="2">Belongs to the NGG1 family.</text>
</comment>
<dbReference type="GO" id="GO:0000124">
    <property type="term" value="C:SAGA complex"/>
    <property type="evidence" value="ECO:0007669"/>
    <property type="project" value="TreeGrafter"/>
</dbReference>
<dbReference type="GO" id="GO:0005634">
    <property type="term" value="C:nucleus"/>
    <property type="evidence" value="ECO:0007669"/>
    <property type="project" value="UniProtKB-SubCell"/>
</dbReference>
<keyword evidence="4" id="KW-0804">Transcription</keyword>
<keyword evidence="3" id="KW-0805">Transcription regulation</keyword>
<dbReference type="STRING" id="4829.A0A163JQF6"/>
<comment type="subcellular location">
    <subcellularLocation>
        <location evidence="1">Nucleus</location>
    </subcellularLocation>
</comment>
<feature type="region of interest" description="Disordered" evidence="6">
    <location>
        <begin position="85"/>
        <end position="257"/>
    </location>
</feature>
<feature type="region of interest" description="Disordered" evidence="6">
    <location>
        <begin position="326"/>
        <end position="363"/>
    </location>
</feature>
<dbReference type="OrthoDB" id="1232at2759"/>
<dbReference type="Pfam" id="PF10198">
    <property type="entry name" value="Ada3"/>
    <property type="match status" value="1"/>
</dbReference>
<feature type="compositionally biased region" description="Basic and acidic residues" evidence="6">
    <location>
        <begin position="85"/>
        <end position="95"/>
    </location>
</feature>
<evidence type="ECO:0000256" key="4">
    <source>
        <dbReference type="ARBA" id="ARBA00023163"/>
    </source>
</evidence>
<evidence type="ECO:0000256" key="2">
    <source>
        <dbReference type="ARBA" id="ARBA00005330"/>
    </source>
</evidence>
<dbReference type="AlphaFoldDB" id="A0A163JQF6"/>
<dbReference type="OMA" id="HYLEAWA"/>
<feature type="compositionally biased region" description="Low complexity" evidence="6">
    <location>
        <begin position="116"/>
        <end position="132"/>
    </location>
</feature>
<dbReference type="Proteomes" id="UP000078561">
    <property type="component" value="Unassembled WGS sequence"/>
</dbReference>
<organism evidence="7">
    <name type="scientific">Absidia glauca</name>
    <name type="common">Pin mould</name>
    <dbReference type="NCBI Taxonomy" id="4829"/>
    <lineage>
        <taxon>Eukaryota</taxon>
        <taxon>Fungi</taxon>
        <taxon>Fungi incertae sedis</taxon>
        <taxon>Mucoromycota</taxon>
        <taxon>Mucoromycotina</taxon>
        <taxon>Mucoromycetes</taxon>
        <taxon>Mucorales</taxon>
        <taxon>Cunninghamellaceae</taxon>
        <taxon>Absidia</taxon>
    </lineage>
</organism>
<feature type="compositionally biased region" description="Basic and acidic residues" evidence="6">
    <location>
        <begin position="144"/>
        <end position="163"/>
    </location>
</feature>
<dbReference type="InParanoid" id="A0A163JQF6"/>
<dbReference type="GO" id="GO:0006357">
    <property type="term" value="P:regulation of transcription by RNA polymerase II"/>
    <property type="evidence" value="ECO:0007669"/>
    <property type="project" value="TreeGrafter"/>
</dbReference>
<feature type="region of interest" description="Disordered" evidence="6">
    <location>
        <begin position="429"/>
        <end position="457"/>
    </location>
</feature>
<feature type="compositionally biased region" description="Polar residues" evidence="6">
    <location>
        <begin position="224"/>
        <end position="257"/>
    </location>
</feature>
<dbReference type="PANTHER" id="PTHR13556:SF2">
    <property type="entry name" value="TRANSCRIPTIONAL ADAPTER 3"/>
    <property type="match status" value="1"/>
</dbReference>
<dbReference type="EMBL" id="LT553594">
    <property type="protein sequence ID" value="SAM01854.1"/>
    <property type="molecule type" value="Genomic_DNA"/>
</dbReference>
<dbReference type="GO" id="GO:0003713">
    <property type="term" value="F:transcription coactivator activity"/>
    <property type="evidence" value="ECO:0007669"/>
    <property type="project" value="TreeGrafter"/>
</dbReference>
<dbReference type="InterPro" id="IPR019340">
    <property type="entry name" value="Histone_AcTrfase_su3"/>
</dbReference>
<reference evidence="7" key="1">
    <citation type="submission" date="2016-04" db="EMBL/GenBank/DDBJ databases">
        <authorList>
            <person name="Evans L.H."/>
            <person name="Alamgir A."/>
            <person name="Owens N."/>
            <person name="Weber N.D."/>
            <person name="Virtaneva K."/>
            <person name="Barbian K."/>
            <person name="Babar A."/>
            <person name="Rosenke K."/>
        </authorList>
    </citation>
    <scope>NUCLEOTIDE SEQUENCE [LARGE SCALE GENOMIC DNA]</scope>
    <source>
        <strain evidence="7">CBS 101.48</strain>
    </source>
</reference>
<evidence type="ECO:0000256" key="1">
    <source>
        <dbReference type="ARBA" id="ARBA00004123"/>
    </source>
</evidence>
<dbReference type="FunCoup" id="A0A163JQF6">
    <property type="interactions" value="43"/>
</dbReference>
<feature type="compositionally biased region" description="Low complexity" evidence="6">
    <location>
        <begin position="214"/>
        <end position="223"/>
    </location>
</feature>